<evidence type="ECO:0000313" key="3">
    <source>
        <dbReference type="EMBL" id="TWF98498.1"/>
    </source>
</evidence>
<comment type="caution">
    <text evidence="3">The sequence shown here is derived from an EMBL/GenBank/DDBJ whole genome shotgun (WGS) entry which is preliminary data.</text>
</comment>
<evidence type="ECO:0000256" key="1">
    <source>
        <dbReference type="SAM" id="MobiDB-lite"/>
    </source>
</evidence>
<evidence type="ECO:0000256" key="2">
    <source>
        <dbReference type="SAM" id="SignalP"/>
    </source>
</evidence>
<feature type="signal peptide" evidence="2">
    <location>
        <begin position="1"/>
        <end position="29"/>
    </location>
</feature>
<accession>A0A561UGL1</accession>
<dbReference type="Gene3D" id="2.50.20.20">
    <property type="match status" value="1"/>
</dbReference>
<gene>
    <name evidence="3" type="ORF">FHX73_112307</name>
</gene>
<sequence>MGVPFTMTTSRRARLLAPAAAALLTAALAGCGAAAGGSGDAGSAGQSPVADKLSDDPATAVRNAPDITGHAGSVQATTQLTTAAGDKKASFTGGGPYDYAKRIGRLEVQVPPGAATSGPVVEVYEPGIVFLQNSGAKVPPGKWVKLDVRQLADGNLISNGATDPATAAAALRGVQQATLVGDETVDGTPLKHYKGTLDLAKAADAAGGQAGYGLQMAAATFTVKAVPFDAWLDAQGRLHKVTELFSFAGVAGSKDAKDQVQVTSTVSLAGFGTAVSVAEPAAADVVELKDNGSPSPK</sequence>
<name>A0A561UGL1_9ACTN</name>
<dbReference type="InterPro" id="IPR029046">
    <property type="entry name" value="LolA/LolB/LppX"/>
</dbReference>
<evidence type="ECO:0000313" key="4">
    <source>
        <dbReference type="Proteomes" id="UP000317940"/>
    </source>
</evidence>
<dbReference type="Proteomes" id="UP000317940">
    <property type="component" value="Unassembled WGS sequence"/>
</dbReference>
<dbReference type="EMBL" id="VIWT01000001">
    <property type="protein sequence ID" value="TWF98498.1"/>
    <property type="molecule type" value="Genomic_DNA"/>
</dbReference>
<organism evidence="3 4">
    <name type="scientific">Kitasatospora viridis</name>
    <dbReference type="NCBI Taxonomy" id="281105"/>
    <lineage>
        <taxon>Bacteria</taxon>
        <taxon>Bacillati</taxon>
        <taxon>Actinomycetota</taxon>
        <taxon>Actinomycetes</taxon>
        <taxon>Kitasatosporales</taxon>
        <taxon>Streptomycetaceae</taxon>
        <taxon>Kitasatospora</taxon>
    </lineage>
</organism>
<evidence type="ECO:0008006" key="5">
    <source>
        <dbReference type="Google" id="ProtNLM"/>
    </source>
</evidence>
<feature type="region of interest" description="Disordered" evidence="1">
    <location>
        <begin position="37"/>
        <end position="57"/>
    </location>
</feature>
<proteinExistence type="predicted"/>
<keyword evidence="2" id="KW-0732">Signal</keyword>
<dbReference type="AlphaFoldDB" id="A0A561UGL1"/>
<keyword evidence="4" id="KW-1185">Reference proteome</keyword>
<feature type="chain" id="PRO_5038465937" description="Lipoprotein LprG" evidence="2">
    <location>
        <begin position="30"/>
        <end position="297"/>
    </location>
</feature>
<protein>
    <recommendedName>
        <fullName evidence="5">Lipoprotein LprG</fullName>
    </recommendedName>
</protein>
<reference evidence="3 4" key="1">
    <citation type="submission" date="2019-06" db="EMBL/GenBank/DDBJ databases">
        <title>Sequencing the genomes of 1000 actinobacteria strains.</title>
        <authorList>
            <person name="Klenk H.-P."/>
        </authorList>
    </citation>
    <scope>NUCLEOTIDE SEQUENCE [LARGE SCALE GENOMIC DNA]</scope>
    <source>
        <strain evidence="3 4">DSM 44826</strain>
    </source>
</reference>
<dbReference type="SUPFAM" id="SSF89392">
    <property type="entry name" value="Prokaryotic lipoproteins and lipoprotein localization factors"/>
    <property type="match status" value="1"/>
</dbReference>